<dbReference type="EMBL" id="BMAO01027047">
    <property type="protein sequence ID" value="GFR14182.1"/>
    <property type="molecule type" value="Genomic_DNA"/>
</dbReference>
<comment type="caution">
    <text evidence="1">The sequence shown here is derived from an EMBL/GenBank/DDBJ whole genome shotgun (WGS) entry which is preliminary data.</text>
</comment>
<protein>
    <submittedName>
        <fullName evidence="1">Uncharacterized protein</fullName>
    </submittedName>
</protein>
<proteinExistence type="predicted"/>
<keyword evidence="2" id="KW-1185">Reference proteome</keyword>
<reference evidence="1" key="1">
    <citation type="submission" date="2020-07" db="EMBL/GenBank/DDBJ databases">
        <title>Multicomponent nature underlies the extraordinary mechanical properties of spider dragline silk.</title>
        <authorList>
            <person name="Kono N."/>
            <person name="Nakamura H."/>
            <person name="Mori M."/>
            <person name="Yoshida Y."/>
            <person name="Ohtoshi R."/>
            <person name="Malay A.D."/>
            <person name="Moran D.A.P."/>
            <person name="Tomita M."/>
            <person name="Numata K."/>
            <person name="Arakawa K."/>
        </authorList>
    </citation>
    <scope>NUCLEOTIDE SEQUENCE</scope>
</reference>
<sequence>MKIERGRPPVFCINDSSVFVPNGNGKWEWERKGAKWRWILQYFVTVRKQMKAGGKRKHPYLPCLPSYETSSNVKILFPAGTKTLRGFP</sequence>
<evidence type="ECO:0000313" key="1">
    <source>
        <dbReference type="EMBL" id="GFR14182.1"/>
    </source>
</evidence>
<dbReference type="AlphaFoldDB" id="A0A8X6LMU5"/>
<name>A0A8X6LMU5_TRICU</name>
<evidence type="ECO:0000313" key="2">
    <source>
        <dbReference type="Proteomes" id="UP000887116"/>
    </source>
</evidence>
<accession>A0A8X6LMU5</accession>
<dbReference type="Proteomes" id="UP000887116">
    <property type="component" value="Unassembled WGS sequence"/>
</dbReference>
<gene>
    <name evidence="1" type="ORF">TNCT_167431</name>
</gene>
<organism evidence="1 2">
    <name type="scientific">Trichonephila clavata</name>
    <name type="common">Joro spider</name>
    <name type="synonym">Nephila clavata</name>
    <dbReference type="NCBI Taxonomy" id="2740835"/>
    <lineage>
        <taxon>Eukaryota</taxon>
        <taxon>Metazoa</taxon>
        <taxon>Ecdysozoa</taxon>
        <taxon>Arthropoda</taxon>
        <taxon>Chelicerata</taxon>
        <taxon>Arachnida</taxon>
        <taxon>Araneae</taxon>
        <taxon>Araneomorphae</taxon>
        <taxon>Entelegynae</taxon>
        <taxon>Araneoidea</taxon>
        <taxon>Nephilidae</taxon>
        <taxon>Trichonephila</taxon>
    </lineage>
</organism>